<evidence type="ECO:0000259" key="1">
    <source>
        <dbReference type="Pfam" id="PF01022"/>
    </source>
</evidence>
<dbReference type="SUPFAM" id="SSF46785">
    <property type="entry name" value="Winged helix' DNA-binding domain"/>
    <property type="match status" value="1"/>
</dbReference>
<reference evidence="2 3" key="1">
    <citation type="journal article" date="2020" name="Nature">
        <title>Isolation of an archaeon at the prokaryote-eukaryote interface.</title>
        <authorList>
            <person name="Imachi H."/>
            <person name="Nobu M.K."/>
            <person name="Nakahara N."/>
            <person name="Morono Y."/>
            <person name="Ogawara M."/>
            <person name="Takaki Y."/>
            <person name="Takano Y."/>
            <person name="Uematsu K."/>
            <person name="Ikuta T."/>
            <person name="Ito M."/>
            <person name="Matsui Y."/>
            <person name="Miyazaki M."/>
            <person name="Murata K."/>
            <person name="Saito Y."/>
            <person name="Sakai S."/>
            <person name="Song C."/>
            <person name="Tasumi E."/>
            <person name="Yamanaka Y."/>
            <person name="Yamaguchi T."/>
            <person name="Kamagata Y."/>
            <person name="Tamaki H."/>
            <person name="Takai K."/>
        </authorList>
    </citation>
    <scope>NUCLEOTIDE SEQUENCE [LARGE SCALE GENOMIC DNA]</scope>
    <source>
        <strain evidence="2 3">MK-D1</strain>
    </source>
</reference>
<dbReference type="Proteomes" id="UP000321408">
    <property type="component" value="Chromosome"/>
</dbReference>
<dbReference type="KEGG" id="psyt:DSAG12_03061"/>
<organism evidence="2 3">
    <name type="scientific">Promethearchaeum syntrophicum</name>
    <dbReference type="NCBI Taxonomy" id="2594042"/>
    <lineage>
        <taxon>Archaea</taxon>
        <taxon>Promethearchaeati</taxon>
        <taxon>Promethearchaeota</taxon>
        <taxon>Promethearchaeia</taxon>
        <taxon>Promethearchaeales</taxon>
        <taxon>Promethearchaeaceae</taxon>
        <taxon>Promethearchaeum</taxon>
    </lineage>
</organism>
<keyword evidence="3" id="KW-1185">Reference proteome</keyword>
<dbReference type="EMBL" id="CP042905">
    <property type="protein sequence ID" value="QEE17229.1"/>
    <property type="molecule type" value="Genomic_DNA"/>
</dbReference>
<dbReference type="Pfam" id="PF01022">
    <property type="entry name" value="HTH_5"/>
    <property type="match status" value="1"/>
</dbReference>
<reference evidence="2 3" key="2">
    <citation type="journal article" date="2024" name="Int. J. Syst. Evol. Microbiol.">
        <title>Promethearchaeum syntrophicum gen. nov., sp. nov., an anaerobic, obligately syntrophic archaeon, the first isolate of the lineage 'Asgard' archaea, and proposal of the new archaeal phylum Promethearchaeota phyl. nov. and kingdom Promethearchaeati regn. nov.</title>
        <authorList>
            <person name="Imachi H."/>
            <person name="Nobu M.K."/>
            <person name="Kato S."/>
            <person name="Takaki Y."/>
            <person name="Miyazaki M."/>
            <person name="Miyata M."/>
            <person name="Ogawara M."/>
            <person name="Saito Y."/>
            <person name="Sakai S."/>
            <person name="Tahara Y.O."/>
            <person name="Takano Y."/>
            <person name="Tasumi E."/>
            <person name="Uematsu K."/>
            <person name="Yoshimura T."/>
            <person name="Itoh T."/>
            <person name="Ohkuma M."/>
            <person name="Takai K."/>
        </authorList>
    </citation>
    <scope>NUCLEOTIDE SEQUENCE [LARGE SCALE GENOMIC DNA]</scope>
    <source>
        <strain evidence="2 3">MK-D1</strain>
    </source>
</reference>
<dbReference type="InterPro" id="IPR001845">
    <property type="entry name" value="HTH_ArsR_DNA-bd_dom"/>
</dbReference>
<accession>A0A5B9DD33</accession>
<protein>
    <submittedName>
        <fullName evidence="2">ArsR family transcriptional regulator</fullName>
    </submittedName>
</protein>
<dbReference type="GO" id="GO:0003700">
    <property type="term" value="F:DNA-binding transcription factor activity"/>
    <property type="evidence" value="ECO:0007669"/>
    <property type="project" value="InterPro"/>
</dbReference>
<sequence>MIFSEDKTKAGNQQKMLKSNGKIPGELKAEMIVTNPQDIPTLLHEKKWEILQILIDHEKTIRQLSEDLKINPGTIKRFIIDLENRQFIEQSRKIKNEYGITLKFYRATAKKYIIHLELP</sequence>
<evidence type="ECO:0000313" key="2">
    <source>
        <dbReference type="EMBL" id="QEE17229.1"/>
    </source>
</evidence>
<dbReference type="RefSeq" id="WP_162306759.1">
    <property type="nucleotide sequence ID" value="NZ_CP042905.2"/>
</dbReference>
<name>A0A5B9DD33_9ARCH</name>
<evidence type="ECO:0000313" key="3">
    <source>
        <dbReference type="Proteomes" id="UP000321408"/>
    </source>
</evidence>
<dbReference type="InterPro" id="IPR036388">
    <property type="entry name" value="WH-like_DNA-bd_sf"/>
</dbReference>
<dbReference type="InterPro" id="IPR036390">
    <property type="entry name" value="WH_DNA-bd_sf"/>
</dbReference>
<dbReference type="Gene3D" id="1.10.10.10">
    <property type="entry name" value="Winged helix-like DNA-binding domain superfamily/Winged helix DNA-binding domain"/>
    <property type="match status" value="1"/>
</dbReference>
<dbReference type="AlphaFoldDB" id="A0A5B9DD33"/>
<proteinExistence type="predicted"/>
<dbReference type="GeneID" id="41331033"/>
<feature type="domain" description="HTH arsR-type" evidence="1">
    <location>
        <begin position="45"/>
        <end position="83"/>
    </location>
</feature>
<gene>
    <name evidence="2" type="ORF">DSAG12_03061</name>
</gene>